<dbReference type="AlphaFoldDB" id="A0A914XJE0"/>
<dbReference type="GO" id="GO:0005789">
    <property type="term" value="C:endoplasmic reticulum membrane"/>
    <property type="evidence" value="ECO:0007669"/>
    <property type="project" value="TreeGrafter"/>
</dbReference>
<keyword evidence="2" id="KW-1185">Reference proteome</keyword>
<proteinExistence type="predicted"/>
<dbReference type="InterPro" id="IPR051869">
    <property type="entry name" value="STARD3"/>
</dbReference>
<dbReference type="InterPro" id="IPR002913">
    <property type="entry name" value="START_lipid-bd_dom"/>
</dbReference>
<dbReference type="GO" id="GO:0005765">
    <property type="term" value="C:lysosomal membrane"/>
    <property type="evidence" value="ECO:0007669"/>
    <property type="project" value="TreeGrafter"/>
</dbReference>
<dbReference type="GO" id="GO:0099044">
    <property type="term" value="P:vesicle tethering to endoplasmic reticulum"/>
    <property type="evidence" value="ECO:0007669"/>
    <property type="project" value="TreeGrafter"/>
</dbReference>
<protein>
    <submittedName>
        <fullName evidence="3">START domain-containing protein</fullName>
    </submittedName>
</protein>
<dbReference type="SUPFAM" id="SSF55961">
    <property type="entry name" value="Bet v1-like"/>
    <property type="match status" value="1"/>
</dbReference>
<name>A0A914XJE0_9BILA</name>
<organism evidence="2 3">
    <name type="scientific">Plectus sambesii</name>
    <dbReference type="NCBI Taxonomy" id="2011161"/>
    <lineage>
        <taxon>Eukaryota</taxon>
        <taxon>Metazoa</taxon>
        <taxon>Ecdysozoa</taxon>
        <taxon>Nematoda</taxon>
        <taxon>Chromadorea</taxon>
        <taxon>Plectida</taxon>
        <taxon>Plectina</taxon>
        <taxon>Plectoidea</taxon>
        <taxon>Plectidae</taxon>
        <taxon>Plectus</taxon>
    </lineage>
</organism>
<evidence type="ECO:0000313" key="3">
    <source>
        <dbReference type="WBParaSite" id="PSAMB.scaffold835size40643.g9044.t1"/>
    </source>
</evidence>
<feature type="domain" description="START" evidence="1">
    <location>
        <begin position="45"/>
        <end position="227"/>
    </location>
</feature>
<sequence length="228" mass="24921">MSVVEVFGVADTLHEKSAEHEKALALSAEAMKEAVSIFDSADFKSNDGWKKEAEDNGSTVHSKNFPYGKLFALRTEINAPASVLFQDHWDGVEQLSSWNSNIQSAKVLVKLGDQSDVIYNAMNDIMIVKGRDFVGGRMWRKVGESYVVAGKSTELALMPAQKGKVRATLHVGAGKFTPLTPSTTSLEYLLSMDFKGLIPKPILNAVMGKMMIGDANMIKEHAKDLVKA</sequence>
<dbReference type="Pfam" id="PF01852">
    <property type="entry name" value="START"/>
    <property type="match status" value="1"/>
</dbReference>
<evidence type="ECO:0000259" key="1">
    <source>
        <dbReference type="PROSITE" id="PS50848"/>
    </source>
</evidence>
<dbReference type="PANTHER" id="PTHR46121:SF3">
    <property type="entry name" value="STEROIDOGENIC ACUTE REGULATORY-LIKE PROTEIN 1"/>
    <property type="match status" value="1"/>
</dbReference>
<dbReference type="GO" id="GO:0008289">
    <property type="term" value="F:lipid binding"/>
    <property type="evidence" value="ECO:0007669"/>
    <property type="project" value="InterPro"/>
</dbReference>
<reference evidence="3" key="1">
    <citation type="submission" date="2022-11" db="UniProtKB">
        <authorList>
            <consortium name="WormBaseParasite"/>
        </authorList>
    </citation>
    <scope>IDENTIFICATION</scope>
</reference>
<dbReference type="Gene3D" id="3.30.530.20">
    <property type="match status" value="1"/>
</dbReference>
<dbReference type="SMART" id="SM00234">
    <property type="entry name" value="START"/>
    <property type="match status" value="1"/>
</dbReference>
<dbReference type="GO" id="GO:0140284">
    <property type="term" value="C:endoplasmic reticulum-endosome membrane contact site"/>
    <property type="evidence" value="ECO:0007669"/>
    <property type="project" value="TreeGrafter"/>
</dbReference>
<dbReference type="WBParaSite" id="PSAMB.scaffold835size40643.g9044.t1">
    <property type="protein sequence ID" value="PSAMB.scaffold835size40643.g9044.t1"/>
    <property type="gene ID" value="PSAMB.scaffold835size40643.g9044"/>
</dbReference>
<dbReference type="Proteomes" id="UP000887566">
    <property type="component" value="Unplaced"/>
</dbReference>
<dbReference type="PANTHER" id="PTHR46121">
    <property type="entry name" value="STEROIDOGENIC ACUTE REGULATORY PROTEIN-LIKE"/>
    <property type="match status" value="1"/>
</dbReference>
<dbReference type="PROSITE" id="PS50848">
    <property type="entry name" value="START"/>
    <property type="match status" value="1"/>
</dbReference>
<dbReference type="InterPro" id="IPR023393">
    <property type="entry name" value="START-like_dom_sf"/>
</dbReference>
<accession>A0A914XJE0</accession>
<evidence type="ECO:0000313" key="2">
    <source>
        <dbReference type="Proteomes" id="UP000887566"/>
    </source>
</evidence>
<dbReference type="GO" id="GO:0031902">
    <property type="term" value="C:late endosome membrane"/>
    <property type="evidence" value="ECO:0007669"/>
    <property type="project" value="TreeGrafter"/>
</dbReference>